<evidence type="ECO:0000313" key="4">
    <source>
        <dbReference type="Proteomes" id="UP000245699"/>
    </source>
</evidence>
<evidence type="ECO:0000313" key="3">
    <source>
        <dbReference type="EMBL" id="PVU99073.1"/>
    </source>
</evidence>
<gene>
    <name evidence="3" type="ORF">BB559_001034</name>
    <name evidence="2" type="ORF">BB559_003972</name>
</gene>
<feature type="chain" id="PRO_5036052020" description="Cyanovirin-N domain-containing protein" evidence="1">
    <location>
        <begin position="18"/>
        <end position="100"/>
    </location>
</feature>
<name>A0A2T9YHK6_9FUNG</name>
<dbReference type="EMBL" id="MBFT01000397">
    <property type="protein sequence ID" value="PVU91817.1"/>
    <property type="molecule type" value="Genomic_DNA"/>
</dbReference>
<accession>A0A2T9YHK6</accession>
<reference evidence="2 4" key="1">
    <citation type="journal article" date="2018" name="MBio">
        <title>Comparative Genomics Reveals the Core Gene Toolbox for the Fungus-Insect Symbiosis.</title>
        <authorList>
            <person name="Wang Y."/>
            <person name="Stata M."/>
            <person name="Wang W."/>
            <person name="Stajich J.E."/>
            <person name="White M.M."/>
            <person name="Moncalvo J.M."/>
        </authorList>
    </citation>
    <scope>NUCLEOTIDE SEQUENCE [LARGE SCALE GENOMIC DNA]</scope>
    <source>
        <strain evidence="2 4">AUS-77-4</strain>
    </source>
</reference>
<protein>
    <recommendedName>
        <fullName evidence="5">Cyanovirin-N domain-containing protein</fullName>
    </recommendedName>
</protein>
<sequence>MKSFSLLLACSLSSVFAVEYFQVFSLRSCEGETGRLKPYPNGCDNLEGFKSGAFGNSGKIKLYTESGCSGESFEVDLSKITRSCIGTDIDQTYKSVFYTP</sequence>
<dbReference type="EMBL" id="MBFT01000053">
    <property type="protein sequence ID" value="PVU99073.1"/>
    <property type="molecule type" value="Genomic_DNA"/>
</dbReference>
<proteinExistence type="predicted"/>
<evidence type="ECO:0008006" key="5">
    <source>
        <dbReference type="Google" id="ProtNLM"/>
    </source>
</evidence>
<dbReference type="Proteomes" id="UP000245699">
    <property type="component" value="Unassembled WGS sequence"/>
</dbReference>
<organism evidence="2 4">
    <name type="scientific">Furculomyces boomerangus</name>
    <dbReference type="NCBI Taxonomy" id="61424"/>
    <lineage>
        <taxon>Eukaryota</taxon>
        <taxon>Fungi</taxon>
        <taxon>Fungi incertae sedis</taxon>
        <taxon>Zoopagomycota</taxon>
        <taxon>Kickxellomycotina</taxon>
        <taxon>Harpellomycetes</taxon>
        <taxon>Harpellales</taxon>
        <taxon>Harpellaceae</taxon>
        <taxon>Furculomyces</taxon>
    </lineage>
</organism>
<comment type="caution">
    <text evidence="2">The sequence shown here is derived from an EMBL/GenBank/DDBJ whole genome shotgun (WGS) entry which is preliminary data.</text>
</comment>
<evidence type="ECO:0000256" key="1">
    <source>
        <dbReference type="SAM" id="SignalP"/>
    </source>
</evidence>
<keyword evidence="4" id="KW-1185">Reference proteome</keyword>
<feature type="signal peptide" evidence="1">
    <location>
        <begin position="1"/>
        <end position="17"/>
    </location>
</feature>
<dbReference type="AlphaFoldDB" id="A0A2T9YHK6"/>
<keyword evidence="1" id="KW-0732">Signal</keyword>
<evidence type="ECO:0000313" key="2">
    <source>
        <dbReference type="EMBL" id="PVU91817.1"/>
    </source>
</evidence>